<organism evidence="1 2">
    <name type="scientific">Vanrija albida</name>
    <dbReference type="NCBI Taxonomy" id="181172"/>
    <lineage>
        <taxon>Eukaryota</taxon>
        <taxon>Fungi</taxon>
        <taxon>Dikarya</taxon>
        <taxon>Basidiomycota</taxon>
        <taxon>Agaricomycotina</taxon>
        <taxon>Tremellomycetes</taxon>
        <taxon>Trichosporonales</taxon>
        <taxon>Trichosporonaceae</taxon>
        <taxon>Vanrija</taxon>
    </lineage>
</organism>
<evidence type="ECO:0000313" key="1">
    <source>
        <dbReference type="EMBL" id="KAL1407377.1"/>
    </source>
</evidence>
<dbReference type="Gene3D" id="3.30.70.80">
    <property type="entry name" value="Peptidase S8 propeptide/proteinase inhibitor I9"/>
    <property type="match status" value="1"/>
</dbReference>
<evidence type="ECO:0008006" key="3">
    <source>
        <dbReference type="Google" id="ProtNLM"/>
    </source>
</evidence>
<dbReference type="Proteomes" id="UP001565368">
    <property type="component" value="Unassembled WGS sequence"/>
</dbReference>
<proteinExistence type="predicted"/>
<name>A0ABR3PYY5_9TREE</name>
<dbReference type="RefSeq" id="XP_069207321.1">
    <property type="nucleotide sequence ID" value="XM_069355250.1"/>
</dbReference>
<comment type="caution">
    <text evidence="1">The sequence shown here is derived from an EMBL/GenBank/DDBJ whole genome shotgun (WGS) entry which is preliminary data.</text>
</comment>
<keyword evidence="2" id="KW-1185">Reference proteome</keyword>
<accession>A0ABR3PYY5</accession>
<sequence>MADKQVRLRLVLVLVAAVGVLYLAHARGYTGAALARAGFSPADHDVGGGGVLHTHGHGLTAAHADHVQVIVSFKKAASAADKAAILDDVVAKGGKVVDKSDADSSIFPFAVVSISADSFASLQTASLDDKHAVIKGVEEDQEVRTQ</sequence>
<gene>
    <name evidence="1" type="ORF">Q8F55_006799</name>
</gene>
<evidence type="ECO:0000313" key="2">
    <source>
        <dbReference type="Proteomes" id="UP001565368"/>
    </source>
</evidence>
<dbReference type="InterPro" id="IPR037045">
    <property type="entry name" value="S8pro/Inhibitor_I9_sf"/>
</dbReference>
<dbReference type="EMBL" id="JBBXJM010000005">
    <property type="protein sequence ID" value="KAL1407377.1"/>
    <property type="molecule type" value="Genomic_DNA"/>
</dbReference>
<dbReference type="GeneID" id="95987842"/>
<reference evidence="1 2" key="1">
    <citation type="submission" date="2023-08" db="EMBL/GenBank/DDBJ databases">
        <title>Annotated Genome Sequence of Vanrija albida AlHP1.</title>
        <authorList>
            <person name="Herzog R."/>
        </authorList>
    </citation>
    <scope>NUCLEOTIDE SEQUENCE [LARGE SCALE GENOMIC DNA]</scope>
    <source>
        <strain evidence="1 2">AlHP1</strain>
    </source>
</reference>
<protein>
    <recommendedName>
        <fullName evidence="3">Inhibitor I9 domain-containing protein</fullName>
    </recommendedName>
</protein>